<organism evidence="1 2">
    <name type="scientific">Klenkia sesuvii</name>
    <dbReference type="NCBI Taxonomy" id="3103137"/>
    <lineage>
        <taxon>Bacteria</taxon>
        <taxon>Bacillati</taxon>
        <taxon>Actinomycetota</taxon>
        <taxon>Actinomycetes</taxon>
        <taxon>Geodermatophilales</taxon>
        <taxon>Geodermatophilaceae</taxon>
        <taxon>Klenkia</taxon>
    </lineage>
</organism>
<dbReference type="RefSeq" id="WP_336406021.1">
    <property type="nucleotide sequence ID" value="NZ_JBAPLU010000029.1"/>
</dbReference>
<comment type="caution">
    <text evidence="1">The sequence shown here is derived from an EMBL/GenBank/DDBJ whole genome shotgun (WGS) entry which is preliminary data.</text>
</comment>
<evidence type="ECO:0000313" key="1">
    <source>
        <dbReference type="EMBL" id="MEI4273905.1"/>
    </source>
</evidence>
<accession>A0ABU8DYJ7</accession>
<gene>
    <name evidence="1" type="ORF">TEK04_19465</name>
</gene>
<sequence>MADDRPLSVQVQELQDQRDDAMQVVRAVVAGVRGEHAYRSATVTLDNDVMRVARRIVEEHGR</sequence>
<name>A0ABU8DYJ7_9ACTN</name>
<proteinExistence type="predicted"/>
<dbReference type="EMBL" id="JBAPLU010000029">
    <property type="protein sequence ID" value="MEI4273905.1"/>
    <property type="molecule type" value="Genomic_DNA"/>
</dbReference>
<dbReference type="Proteomes" id="UP001361570">
    <property type="component" value="Unassembled WGS sequence"/>
</dbReference>
<protein>
    <submittedName>
        <fullName evidence="1">Uncharacterized protein</fullName>
    </submittedName>
</protein>
<keyword evidence="2" id="KW-1185">Reference proteome</keyword>
<evidence type="ECO:0000313" key="2">
    <source>
        <dbReference type="Proteomes" id="UP001361570"/>
    </source>
</evidence>
<reference evidence="1 2" key="1">
    <citation type="submission" date="2024-03" db="EMBL/GenBank/DDBJ databases">
        <title>Draft genome sequence of Klenkia sp. LSe6-5.</title>
        <authorList>
            <person name="Duangmal K."/>
            <person name="Chantavorakit T."/>
        </authorList>
    </citation>
    <scope>NUCLEOTIDE SEQUENCE [LARGE SCALE GENOMIC DNA]</scope>
    <source>
        <strain evidence="1 2">LSe6-5</strain>
    </source>
</reference>